<protein>
    <submittedName>
        <fullName evidence="2">Alkaline phosphodiesterase I</fullName>
        <ecNumber evidence="2">3.6.1.9</ecNumber>
    </submittedName>
</protein>
<sequence>MRALWRLWLCGLAALILSACASMPSQTSAPRHTLILISIDGWRADYHTRGLTPNLSYLAANGATGPMRPSFPSLTFPNHYTLVTGKRPDHHGIVGNTMRDPQRPGVTFRLSDREQVTDGFWWNDAEPFWVTANRQGVKVATMFWPGSEAEIHGARPYKYAAFEDHLPPTTVVDRGLAWFDVPEAERPQALTLYFSDVDHAGHDFGPNSPEVAASLKAVDEGIGHLIAGLKARGLWGKVNIVIVGDHGMTQHRPETFIKVADLLPPNSATVSGGQAAGFTPNAGQEKIVEAALLKPHAHMQCWRKQDIPARFHYGTHRRVPPIVCLANPGSYIVAPSRDGWMPKPQGGSHGYDPYDPEMFTRLIVFGPDIRPGVTLKTFDNVDVYPLIMRLMHLKPQPSDGHLRDVAPALR</sequence>
<dbReference type="InterPro" id="IPR017850">
    <property type="entry name" value="Alkaline_phosphatase_core_sf"/>
</dbReference>
<feature type="chain" id="PRO_5018136880" evidence="1">
    <location>
        <begin position="22"/>
        <end position="410"/>
    </location>
</feature>
<evidence type="ECO:0000313" key="2">
    <source>
        <dbReference type="EMBL" id="BBF80546.1"/>
    </source>
</evidence>
<dbReference type="RefSeq" id="WP_126420965.1">
    <property type="nucleotide sequence ID" value="NZ_AP018827.1"/>
</dbReference>
<feature type="signal peptide" evidence="1">
    <location>
        <begin position="1"/>
        <end position="21"/>
    </location>
</feature>
<evidence type="ECO:0000256" key="1">
    <source>
        <dbReference type="SAM" id="SignalP"/>
    </source>
</evidence>
<dbReference type="Proteomes" id="UP000278756">
    <property type="component" value="Chromosome 1"/>
</dbReference>
<dbReference type="PANTHER" id="PTHR10151:SF120">
    <property type="entry name" value="BIS(5'-ADENOSYL)-TRIPHOSPHATASE"/>
    <property type="match status" value="1"/>
</dbReference>
<organism evidence="2 3">
    <name type="scientific">Asticcacaulis excentricus</name>
    <dbReference type="NCBI Taxonomy" id="78587"/>
    <lineage>
        <taxon>Bacteria</taxon>
        <taxon>Pseudomonadati</taxon>
        <taxon>Pseudomonadota</taxon>
        <taxon>Alphaproteobacteria</taxon>
        <taxon>Caulobacterales</taxon>
        <taxon>Caulobacteraceae</taxon>
        <taxon>Asticcacaulis</taxon>
    </lineage>
</organism>
<evidence type="ECO:0000313" key="3">
    <source>
        <dbReference type="Proteomes" id="UP000278756"/>
    </source>
</evidence>
<keyword evidence="1" id="KW-0732">Signal</keyword>
<dbReference type="EC" id="3.6.1.9" evidence="2"/>
<dbReference type="GO" id="GO:0047429">
    <property type="term" value="F:nucleoside triphosphate diphosphatase activity"/>
    <property type="evidence" value="ECO:0007669"/>
    <property type="project" value="UniProtKB-EC"/>
</dbReference>
<dbReference type="PANTHER" id="PTHR10151">
    <property type="entry name" value="ECTONUCLEOTIDE PYROPHOSPHATASE/PHOSPHODIESTERASE"/>
    <property type="match status" value="1"/>
</dbReference>
<reference evidence="3" key="1">
    <citation type="journal article" date="2017" name="Biotechnol. Biofuels">
        <title>Evaluation of environmental bacterial communities as a factor affecting the growth of duckweed Lemna minor.</title>
        <authorList>
            <person name="Ishizawa H."/>
            <person name="Kuroda M."/>
            <person name="Morikawa M."/>
            <person name="Ike M."/>
        </authorList>
    </citation>
    <scope>NUCLEOTIDE SEQUENCE [LARGE SCALE GENOMIC DNA]</scope>
    <source>
        <strain evidence="3">M6</strain>
    </source>
</reference>
<dbReference type="CDD" id="cd16018">
    <property type="entry name" value="Enpp"/>
    <property type="match status" value="1"/>
</dbReference>
<proteinExistence type="predicted"/>
<dbReference type="SUPFAM" id="SSF53649">
    <property type="entry name" value="Alkaline phosphatase-like"/>
    <property type="match status" value="1"/>
</dbReference>
<dbReference type="EMBL" id="AP018827">
    <property type="protein sequence ID" value="BBF80546.1"/>
    <property type="molecule type" value="Genomic_DNA"/>
</dbReference>
<keyword evidence="2" id="KW-0378">Hydrolase</keyword>
<dbReference type="InterPro" id="IPR002591">
    <property type="entry name" value="Phosphodiest/P_Trfase"/>
</dbReference>
<dbReference type="AlphaFoldDB" id="A0A3G9G1N3"/>
<dbReference type="Pfam" id="PF01663">
    <property type="entry name" value="Phosphodiest"/>
    <property type="match status" value="1"/>
</dbReference>
<name>A0A3G9G1N3_9CAUL</name>
<dbReference type="Gene3D" id="3.40.720.10">
    <property type="entry name" value="Alkaline Phosphatase, subunit A"/>
    <property type="match status" value="1"/>
</dbReference>
<dbReference type="OrthoDB" id="9771966at2"/>
<gene>
    <name evidence="2" type="ORF">EM6_1130</name>
</gene>
<dbReference type="PROSITE" id="PS51257">
    <property type="entry name" value="PROKAR_LIPOPROTEIN"/>
    <property type="match status" value="1"/>
</dbReference>
<reference evidence="3" key="2">
    <citation type="journal article" date="2017" name="Plant Physiol. Biochem.">
        <title>Differential oxidative and antioxidative response of duckweed Lemna minor toward plant growth promoting/inhibiting bacteria.</title>
        <authorList>
            <person name="Ishizawa H."/>
            <person name="Kuroda M."/>
            <person name="Morikawa M."/>
            <person name="Ike M."/>
        </authorList>
    </citation>
    <scope>NUCLEOTIDE SEQUENCE [LARGE SCALE GENOMIC DNA]</scope>
    <source>
        <strain evidence="3">M6</strain>
    </source>
</reference>
<dbReference type="Gene3D" id="3.30.1360.180">
    <property type="match status" value="1"/>
</dbReference>
<accession>A0A3G9G1N3</accession>